<keyword evidence="3" id="KW-1185">Reference proteome</keyword>
<evidence type="ECO:0000313" key="3">
    <source>
        <dbReference type="Proteomes" id="UP000008068"/>
    </source>
</evidence>
<evidence type="ECO:0000256" key="1">
    <source>
        <dbReference type="SAM" id="Phobius"/>
    </source>
</evidence>
<keyword evidence="1" id="KW-0812">Transmembrane</keyword>
<evidence type="ECO:0008006" key="4">
    <source>
        <dbReference type="Google" id="ProtNLM"/>
    </source>
</evidence>
<dbReference type="Proteomes" id="UP000008068">
    <property type="component" value="Unassembled WGS sequence"/>
</dbReference>
<dbReference type="HOGENOM" id="CLU_2499894_0_0_1"/>
<keyword evidence="1" id="KW-1133">Transmembrane helix</keyword>
<name>G0P864_CAEBE</name>
<keyword evidence="1" id="KW-0472">Membrane</keyword>
<reference evidence="3" key="1">
    <citation type="submission" date="2011-07" db="EMBL/GenBank/DDBJ databases">
        <authorList>
            <consortium name="Caenorhabditis brenneri Sequencing and Analysis Consortium"/>
            <person name="Wilson R.K."/>
        </authorList>
    </citation>
    <scope>NUCLEOTIDE SEQUENCE [LARGE SCALE GENOMIC DNA]</scope>
    <source>
        <strain evidence="3">PB2801</strain>
    </source>
</reference>
<sequence length="86" mass="9920">MLSHPNFSIADMVFTFYNFIFPLMIIGVAVGGIFLKLLFPTPMLAISVIHFWRASYNTMYSVHDTLVHCNRNQPDLVICRNSLLRK</sequence>
<accession>G0P864</accession>
<proteinExistence type="predicted"/>
<organism evidence="3">
    <name type="scientific">Caenorhabditis brenneri</name>
    <name type="common">Nematode worm</name>
    <dbReference type="NCBI Taxonomy" id="135651"/>
    <lineage>
        <taxon>Eukaryota</taxon>
        <taxon>Metazoa</taxon>
        <taxon>Ecdysozoa</taxon>
        <taxon>Nematoda</taxon>
        <taxon>Chromadorea</taxon>
        <taxon>Rhabditida</taxon>
        <taxon>Rhabditina</taxon>
        <taxon>Rhabditomorpha</taxon>
        <taxon>Rhabditoidea</taxon>
        <taxon>Rhabditidae</taxon>
        <taxon>Peloderinae</taxon>
        <taxon>Caenorhabditis</taxon>
    </lineage>
</organism>
<gene>
    <name evidence="2" type="ORF">CAEBREN_02958</name>
</gene>
<dbReference type="AlphaFoldDB" id="G0P864"/>
<evidence type="ECO:0000313" key="2">
    <source>
        <dbReference type="EMBL" id="EGT47632.1"/>
    </source>
</evidence>
<dbReference type="InParanoid" id="G0P864"/>
<protein>
    <recommendedName>
        <fullName evidence="4">ABC transmembrane type-1 domain-containing protein</fullName>
    </recommendedName>
</protein>
<dbReference type="EMBL" id="GL380127">
    <property type="protein sequence ID" value="EGT47632.1"/>
    <property type="molecule type" value="Genomic_DNA"/>
</dbReference>
<feature type="transmembrane region" description="Helical" evidence="1">
    <location>
        <begin position="20"/>
        <end position="39"/>
    </location>
</feature>